<evidence type="ECO:0000256" key="1">
    <source>
        <dbReference type="ARBA" id="ARBA00004240"/>
    </source>
</evidence>
<keyword evidence="4" id="KW-0808">Transferase</keyword>
<comment type="caution">
    <text evidence="7">The sequence shown here is derived from an EMBL/GenBank/DDBJ whole genome shotgun (WGS) entry which is preliminary data.</text>
</comment>
<sequence>MIFVTVGSVAPFDELIEKVDLLAGAQGETRIKDPIIQIGNGKYIPQNGRWFRFETDLSRYYMDADLIITHNGAGTLFEILPLGKKVIVVPNPNTVQLENIDIVIKLAKEGHIIPCFKVEALEGALKKAEKWIPVPYEKPICRMHELISQYLLGSPKKH</sequence>
<dbReference type="SUPFAM" id="SSF53756">
    <property type="entry name" value="UDP-Glycosyltransferase/glycogen phosphorylase"/>
    <property type="match status" value="1"/>
</dbReference>
<proteinExistence type="inferred from homology"/>
<name>A0A3S3RZ39_METS7</name>
<accession>A0A3S3RZ39</accession>
<gene>
    <name evidence="7" type="ORF">Metus_1634</name>
</gene>
<dbReference type="PANTHER" id="PTHR12867:SF6">
    <property type="entry name" value="N-ACETYLGLUCOSAMINYLDIPHOSPHODOLICHOL N-ACETYLGLUCOSAMINYLTRANSFERASE"/>
    <property type="match status" value="1"/>
</dbReference>
<evidence type="ECO:0000256" key="3">
    <source>
        <dbReference type="ARBA" id="ARBA00022676"/>
    </source>
</evidence>
<evidence type="ECO:0000313" key="7">
    <source>
        <dbReference type="EMBL" id="RWX72775.1"/>
    </source>
</evidence>
<dbReference type="InterPro" id="IPR048097">
    <property type="entry name" value="Cps14G-like"/>
</dbReference>
<dbReference type="Pfam" id="PF04101">
    <property type="entry name" value="Glyco_tran_28_C"/>
    <property type="match status" value="1"/>
</dbReference>
<comment type="similarity">
    <text evidence="2">Belongs to the glycosyltransferase 28 family.</text>
</comment>
<feature type="domain" description="Glycosyl transferase family 28 C-terminal" evidence="6">
    <location>
        <begin position="1"/>
        <end position="139"/>
    </location>
</feature>
<dbReference type="GO" id="GO:0016758">
    <property type="term" value="F:hexosyltransferase activity"/>
    <property type="evidence" value="ECO:0007669"/>
    <property type="project" value="InterPro"/>
</dbReference>
<dbReference type="Proteomes" id="UP000288215">
    <property type="component" value="Unassembled WGS sequence"/>
</dbReference>
<dbReference type="InterPro" id="IPR007235">
    <property type="entry name" value="Glyco_trans_28_C"/>
</dbReference>
<reference evidence="7 8" key="1">
    <citation type="submission" date="2018-12" db="EMBL/GenBank/DDBJ databases">
        <title>The complete genome of the methanogenic archaea of the candidate phylum Verstraetearchaeota, obtained from the metagenome of underground thermal water.</title>
        <authorList>
            <person name="Kadnikov V.V."/>
            <person name="Mardanov A.V."/>
            <person name="Beletsky A.V."/>
            <person name="Karnachuk O.V."/>
            <person name="Ravin N.V."/>
        </authorList>
    </citation>
    <scope>NUCLEOTIDE SEQUENCE [LARGE SCALE GENOMIC DNA]</scope>
    <source>
        <strain evidence="7">Ch88</strain>
    </source>
</reference>
<comment type="subcellular location">
    <subcellularLocation>
        <location evidence="1">Endoplasmic reticulum</location>
    </subcellularLocation>
</comment>
<dbReference type="GO" id="GO:0006488">
    <property type="term" value="P:dolichol-linked oligosaccharide biosynthetic process"/>
    <property type="evidence" value="ECO:0007669"/>
    <property type="project" value="InterPro"/>
</dbReference>
<dbReference type="EMBL" id="RXGA01000004">
    <property type="protein sequence ID" value="RWX72775.1"/>
    <property type="molecule type" value="Genomic_DNA"/>
</dbReference>
<organism evidence="7 8">
    <name type="scientific">Methanosuratincola subterraneus</name>
    <dbReference type="NCBI Taxonomy" id="2593994"/>
    <lineage>
        <taxon>Archaea</taxon>
        <taxon>Thermoproteota</taxon>
        <taxon>Methanosuratincolia</taxon>
        <taxon>Candidatus Methanomethylicales</taxon>
        <taxon>Candidatus Methanomethylicaceae</taxon>
        <taxon>Candidatus Methanosuratincola (ex Vanwonterghem et al. 2016)</taxon>
    </lineage>
</organism>
<evidence type="ECO:0000256" key="2">
    <source>
        <dbReference type="ARBA" id="ARBA00006962"/>
    </source>
</evidence>
<protein>
    <recommendedName>
        <fullName evidence="6">Glycosyl transferase family 28 C-terminal domain-containing protein</fullName>
    </recommendedName>
</protein>
<dbReference type="NCBIfam" id="NF041548">
    <property type="entry name" value="PssE"/>
    <property type="match status" value="1"/>
</dbReference>
<dbReference type="PANTHER" id="PTHR12867">
    <property type="entry name" value="GLYCOSYL TRANSFERASE-RELATED"/>
    <property type="match status" value="1"/>
</dbReference>
<dbReference type="Gene3D" id="3.40.50.2000">
    <property type="entry name" value="Glycogen Phosphorylase B"/>
    <property type="match status" value="1"/>
</dbReference>
<dbReference type="AlphaFoldDB" id="A0A3S3RZ39"/>
<evidence type="ECO:0000313" key="8">
    <source>
        <dbReference type="Proteomes" id="UP000288215"/>
    </source>
</evidence>
<keyword evidence="5" id="KW-0256">Endoplasmic reticulum</keyword>
<evidence type="ECO:0000256" key="4">
    <source>
        <dbReference type="ARBA" id="ARBA00022679"/>
    </source>
</evidence>
<evidence type="ECO:0000256" key="5">
    <source>
        <dbReference type="ARBA" id="ARBA00022824"/>
    </source>
</evidence>
<evidence type="ECO:0000259" key="6">
    <source>
        <dbReference type="Pfam" id="PF04101"/>
    </source>
</evidence>
<keyword evidence="3" id="KW-0328">Glycosyltransferase</keyword>
<dbReference type="InterPro" id="IPR039042">
    <property type="entry name" value="Alg13-like"/>
</dbReference>